<dbReference type="AlphaFoldDB" id="A0A8S1LSJ9"/>
<keyword evidence="4" id="KW-1185">Reference proteome</keyword>
<dbReference type="OMA" id="QKEECNI"/>
<feature type="compositionally biased region" description="Basic and acidic residues" evidence="2">
    <location>
        <begin position="251"/>
        <end position="262"/>
    </location>
</feature>
<protein>
    <submittedName>
        <fullName evidence="3">Uncharacterized protein</fullName>
    </submittedName>
</protein>
<feature type="region of interest" description="Disordered" evidence="2">
    <location>
        <begin position="241"/>
        <end position="262"/>
    </location>
</feature>
<evidence type="ECO:0000256" key="1">
    <source>
        <dbReference type="SAM" id="Coils"/>
    </source>
</evidence>
<feature type="coiled-coil region" evidence="1">
    <location>
        <begin position="138"/>
        <end position="207"/>
    </location>
</feature>
<evidence type="ECO:0000313" key="3">
    <source>
        <dbReference type="EMBL" id="CAD8069145.1"/>
    </source>
</evidence>
<gene>
    <name evidence="3" type="ORF">PPRIM_AZ9-3.1.T0430220</name>
</gene>
<dbReference type="CDD" id="cd00065">
    <property type="entry name" value="FYVE_like_SF"/>
    <property type="match status" value="1"/>
</dbReference>
<evidence type="ECO:0000313" key="4">
    <source>
        <dbReference type="Proteomes" id="UP000688137"/>
    </source>
</evidence>
<accession>A0A8S1LSJ9</accession>
<name>A0A8S1LSJ9_PARPR</name>
<reference evidence="3" key="1">
    <citation type="submission" date="2021-01" db="EMBL/GenBank/DDBJ databases">
        <authorList>
            <consortium name="Genoscope - CEA"/>
            <person name="William W."/>
        </authorList>
    </citation>
    <scope>NUCLEOTIDE SEQUENCE</scope>
</reference>
<comment type="caution">
    <text evidence="3">The sequence shown here is derived from an EMBL/GenBank/DDBJ whole genome shotgun (WGS) entry which is preliminary data.</text>
</comment>
<keyword evidence="1" id="KW-0175">Coiled coil</keyword>
<proteinExistence type="predicted"/>
<dbReference type="EMBL" id="CAJJDM010000043">
    <property type="protein sequence ID" value="CAD8069145.1"/>
    <property type="molecule type" value="Genomic_DNA"/>
</dbReference>
<dbReference type="Proteomes" id="UP000688137">
    <property type="component" value="Unassembled WGS sequence"/>
</dbReference>
<sequence>MLNEQIVYPEPKIAIEFDNKLVCHICDDELELQNHCDFCGKSTCSNCIVKRRKLKEEVLHPVCEYCERIFVERILILSAKKQKEELAISLESANVELINRRQQLYQYKNQLHQNQGTNASEQKIQKLDEDIIEATFKKNQLLLQLQEIETQKIELKQSNIQKTQNVDIKQIKLQETTNKAQKSKDELEDIQRQIDEFLANLPMLDAEQKSALTQLDFSNYEQIFRGSNLPELMNQQAIKQSQIMQQPNSKKKQEQKEECQIF</sequence>
<organism evidence="3 4">
    <name type="scientific">Paramecium primaurelia</name>
    <dbReference type="NCBI Taxonomy" id="5886"/>
    <lineage>
        <taxon>Eukaryota</taxon>
        <taxon>Sar</taxon>
        <taxon>Alveolata</taxon>
        <taxon>Ciliophora</taxon>
        <taxon>Intramacronucleata</taxon>
        <taxon>Oligohymenophorea</taxon>
        <taxon>Peniculida</taxon>
        <taxon>Parameciidae</taxon>
        <taxon>Paramecium</taxon>
    </lineage>
</organism>
<evidence type="ECO:0000256" key="2">
    <source>
        <dbReference type="SAM" id="MobiDB-lite"/>
    </source>
</evidence>